<evidence type="ECO:0000313" key="2">
    <source>
        <dbReference type="Proteomes" id="UP001301728"/>
    </source>
</evidence>
<proteinExistence type="predicted"/>
<comment type="caution">
    <text evidence="1">The sequence shown here is derived from an EMBL/GenBank/DDBJ whole genome shotgun (WGS) entry which is preliminary data.</text>
</comment>
<dbReference type="RefSeq" id="WP_323223645.1">
    <property type="nucleotide sequence ID" value="NZ_JAYGHT010000013.1"/>
</dbReference>
<name>A0ABU5TVB3_9CYAN</name>
<organism evidence="1 2">
    <name type="scientific">Limnoraphis robusta CCNP1315</name>
    <dbReference type="NCBI Taxonomy" id="3110306"/>
    <lineage>
        <taxon>Bacteria</taxon>
        <taxon>Bacillati</taxon>
        <taxon>Cyanobacteriota</taxon>
        <taxon>Cyanophyceae</taxon>
        <taxon>Oscillatoriophycideae</taxon>
        <taxon>Oscillatoriales</taxon>
        <taxon>Sirenicapillariaceae</taxon>
        <taxon>Limnoraphis</taxon>
    </lineage>
</organism>
<accession>A0ABU5TVB3</accession>
<evidence type="ECO:0000313" key="1">
    <source>
        <dbReference type="EMBL" id="MEA5518640.1"/>
    </source>
</evidence>
<dbReference type="Proteomes" id="UP001301728">
    <property type="component" value="Unassembled WGS sequence"/>
</dbReference>
<protein>
    <submittedName>
        <fullName evidence="1">Uncharacterized protein</fullName>
    </submittedName>
</protein>
<keyword evidence="2" id="KW-1185">Reference proteome</keyword>
<gene>
    <name evidence="1" type="ORF">VB854_06720</name>
</gene>
<sequence>MARNVVGVRLLYRFGFGIFTDEEEYFWKFRLKRLQGWSFEDQESNSNQIMLICD</sequence>
<reference evidence="1 2" key="1">
    <citation type="submission" date="2023-12" db="EMBL/GenBank/DDBJ databases">
        <title>Baltic Sea Cyanobacteria.</title>
        <authorList>
            <person name="Delbaje E."/>
            <person name="Fewer D.P."/>
            <person name="Shishido T.K."/>
        </authorList>
    </citation>
    <scope>NUCLEOTIDE SEQUENCE [LARGE SCALE GENOMIC DNA]</scope>
    <source>
        <strain evidence="1 2">CCNP 1315</strain>
    </source>
</reference>
<dbReference type="EMBL" id="JAYGHT010000013">
    <property type="protein sequence ID" value="MEA5518640.1"/>
    <property type="molecule type" value="Genomic_DNA"/>
</dbReference>